<protein>
    <submittedName>
        <fullName evidence="2">Uncharacterized protein</fullName>
    </submittedName>
</protein>
<organism evidence="2 3">
    <name type="scientific">Prymnesium parvum</name>
    <name type="common">Toxic golden alga</name>
    <dbReference type="NCBI Taxonomy" id="97485"/>
    <lineage>
        <taxon>Eukaryota</taxon>
        <taxon>Haptista</taxon>
        <taxon>Haptophyta</taxon>
        <taxon>Prymnesiophyceae</taxon>
        <taxon>Prymnesiales</taxon>
        <taxon>Prymnesiaceae</taxon>
        <taxon>Prymnesium</taxon>
    </lineage>
</organism>
<evidence type="ECO:0000256" key="1">
    <source>
        <dbReference type="SAM" id="Coils"/>
    </source>
</evidence>
<accession>A0AB34J0W8</accession>
<feature type="coiled-coil region" evidence="1">
    <location>
        <begin position="294"/>
        <end position="328"/>
    </location>
</feature>
<dbReference type="Proteomes" id="UP001515480">
    <property type="component" value="Unassembled WGS sequence"/>
</dbReference>
<sequence>MTLEEAQEQIFNLNLAKTHLEDQLNQLAGGTSGVHLFEELLDVRRQLAGKAREVEELNELFCNLEKEMAQASSDRTTALAREAEVRSAAARDQETREVALKDCAAAQAAAAAAAHDAEQEASGRRVALEALRSEQLSSSLLKGAVAECDSDLAFLQRELAEQISTSLIGQRLNEVAFAHGAQERQEKDRQLAEAHQEIARLRGSQVIYSCATKAVCKAALSAQLSEQGSALTAAVRRAETAYAASVESEGRVGALEIQLQVAKEENSRSMATLATLRTTAEGALADSKKHAAQATAATYHAQRLEASLQELKEQLSVVESARAAAAEAAHRAEQRAICLATDQRSTAEAIAQVHADALEEARNAETKSAAECDRVTIELEAVRTALGAAQVAHRAQEEKVHLRAEKDGALNSLQLRLEEAVRARACAEHKLQAAEADARRLRRFEQDAALLDAKCKALQLEMHKKIQIIQHLVQLRLFRSSPMEKTAQGTGFLSRAELGTLLLSR</sequence>
<keyword evidence="1" id="KW-0175">Coiled coil</keyword>
<gene>
    <name evidence="2" type="ORF">AB1Y20_006799</name>
</gene>
<keyword evidence="3" id="KW-1185">Reference proteome</keyword>
<proteinExistence type="predicted"/>
<feature type="coiled-coil region" evidence="1">
    <location>
        <begin position="410"/>
        <end position="461"/>
    </location>
</feature>
<dbReference type="EMBL" id="JBGBPQ010000015">
    <property type="protein sequence ID" value="KAL1510495.1"/>
    <property type="molecule type" value="Genomic_DNA"/>
</dbReference>
<reference evidence="2 3" key="1">
    <citation type="journal article" date="2024" name="Science">
        <title>Giant polyketide synthase enzymes in the biosynthesis of giant marine polyether toxins.</title>
        <authorList>
            <person name="Fallon T.R."/>
            <person name="Shende V.V."/>
            <person name="Wierzbicki I.H."/>
            <person name="Pendleton A.L."/>
            <person name="Watervoot N.F."/>
            <person name="Auber R.P."/>
            <person name="Gonzalez D.J."/>
            <person name="Wisecaver J.H."/>
            <person name="Moore B.S."/>
        </authorList>
    </citation>
    <scope>NUCLEOTIDE SEQUENCE [LARGE SCALE GENOMIC DNA]</scope>
    <source>
        <strain evidence="2 3">12B1</strain>
    </source>
</reference>
<name>A0AB34J0W8_PRYPA</name>
<dbReference type="AlphaFoldDB" id="A0AB34J0W8"/>
<comment type="caution">
    <text evidence="2">The sequence shown here is derived from an EMBL/GenBank/DDBJ whole genome shotgun (WGS) entry which is preliminary data.</text>
</comment>
<evidence type="ECO:0000313" key="2">
    <source>
        <dbReference type="EMBL" id="KAL1510495.1"/>
    </source>
</evidence>
<feature type="coiled-coil region" evidence="1">
    <location>
        <begin position="3"/>
        <end position="60"/>
    </location>
</feature>
<evidence type="ECO:0000313" key="3">
    <source>
        <dbReference type="Proteomes" id="UP001515480"/>
    </source>
</evidence>